<accession>A0A1X3D9G0</accession>
<evidence type="ECO:0000313" key="3">
    <source>
        <dbReference type="EMBL" id="OSI16530.1"/>
    </source>
</evidence>
<gene>
    <name evidence="3" type="ORF">BWD09_07140</name>
</gene>
<dbReference type="AlphaFoldDB" id="A0A1X3D9G0"/>
<protein>
    <submittedName>
        <fullName evidence="3">Uncharacterized protein</fullName>
    </submittedName>
</protein>
<feature type="compositionally biased region" description="Polar residues" evidence="1">
    <location>
        <begin position="61"/>
        <end position="70"/>
    </location>
</feature>
<sequence length="121" mass="14351">MEIIEGAFLIVLLVLAFTLFIQYYELRKIRKRPPSVITVIKKQDAGTNANQSADHARQENDSQQQLFTDQPNKHLKYCPNCGRRRRLSSFYKSHKHADGLTKWCKFCLKEHNRKRKLKKYN</sequence>
<comment type="caution">
    <text evidence="3">The sequence shown here is derived from an EMBL/GenBank/DDBJ whole genome shotgun (WGS) entry which is preliminary data.</text>
</comment>
<evidence type="ECO:0000313" key="4">
    <source>
        <dbReference type="Proteomes" id="UP000193118"/>
    </source>
</evidence>
<dbReference type="RefSeq" id="WP_085366007.1">
    <property type="nucleotide sequence ID" value="NZ_CAUJPZ010000012.1"/>
</dbReference>
<evidence type="ECO:0000256" key="2">
    <source>
        <dbReference type="SAM" id="Phobius"/>
    </source>
</evidence>
<proteinExistence type="predicted"/>
<evidence type="ECO:0000256" key="1">
    <source>
        <dbReference type="SAM" id="MobiDB-lite"/>
    </source>
</evidence>
<keyword evidence="2" id="KW-0472">Membrane</keyword>
<name>A0A1X3D9G0_9NEIS</name>
<dbReference type="EMBL" id="MTBO01000015">
    <property type="protein sequence ID" value="OSI16530.1"/>
    <property type="molecule type" value="Genomic_DNA"/>
</dbReference>
<organism evidence="3 4">
    <name type="scientific">Neisseria dentiae</name>
    <dbReference type="NCBI Taxonomy" id="194197"/>
    <lineage>
        <taxon>Bacteria</taxon>
        <taxon>Pseudomonadati</taxon>
        <taxon>Pseudomonadota</taxon>
        <taxon>Betaproteobacteria</taxon>
        <taxon>Neisseriales</taxon>
        <taxon>Neisseriaceae</taxon>
        <taxon>Neisseria</taxon>
    </lineage>
</organism>
<keyword evidence="4" id="KW-1185">Reference proteome</keyword>
<dbReference type="Proteomes" id="UP000193118">
    <property type="component" value="Unassembled WGS sequence"/>
</dbReference>
<keyword evidence="2" id="KW-1133">Transmembrane helix</keyword>
<reference evidence="4" key="1">
    <citation type="submission" date="2017-01" db="EMBL/GenBank/DDBJ databases">
        <authorList>
            <person name="Wolfgang W.J."/>
            <person name="Cole J."/>
            <person name="Wroblewski D."/>
            <person name="Mcginnis J."/>
            <person name="Musser K.A."/>
        </authorList>
    </citation>
    <scope>NUCLEOTIDE SEQUENCE [LARGE SCALE GENOMIC DNA]</scope>
    <source>
        <strain evidence="4">DSM 19151</strain>
    </source>
</reference>
<feature type="region of interest" description="Disordered" evidence="1">
    <location>
        <begin position="42"/>
        <end position="73"/>
    </location>
</feature>
<keyword evidence="2" id="KW-0812">Transmembrane</keyword>
<dbReference type="GeneID" id="94580944"/>
<dbReference type="STRING" id="194197.BWD09_07140"/>
<feature type="transmembrane region" description="Helical" evidence="2">
    <location>
        <begin position="6"/>
        <end position="24"/>
    </location>
</feature>